<proteinExistence type="predicted"/>
<dbReference type="EMBL" id="UINC01135971">
    <property type="protein sequence ID" value="SVD20447.1"/>
    <property type="molecule type" value="Genomic_DNA"/>
</dbReference>
<dbReference type="GO" id="GO:0015558">
    <property type="term" value="F:secondary active p-aminobenzoyl-glutamate transmembrane transporter activity"/>
    <property type="evidence" value="ECO:0007669"/>
    <property type="project" value="InterPro"/>
</dbReference>
<reference evidence="2" key="1">
    <citation type="submission" date="2018-05" db="EMBL/GenBank/DDBJ databases">
        <authorList>
            <person name="Lanie J.A."/>
            <person name="Ng W.-L."/>
            <person name="Kazmierczak K.M."/>
            <person name="Andrzejewski T.M."/>
            <person name="Davidsen T.M."/>
            <person name="Wayne K.J."/>
            <person name="Tettelin H."/>
            <person name="Glass J.I."/>
            <person name="Rusch D."/>
            <person name="Podicherti R."/>
            <person name="Tsui H.-C.T."/>
            <person name="Winkler M.E."/>
        </authorList>
    </citation>
    <scope>NUCLEOTIDE SEQUENCE</scope>
</reference>
<dbReference type="PANTHER" id="PTHR30282:SF1">
    <property type="entry name" value="ABGT FAMILY TRANSPORTER"/>
    <property type="match status" value="1"/>
</dbReference>
<evidence type="ECO:0000256" key="1">
    <source>
        <dbReference type="SAM" id="Phobius"/>
    </source>
</evidence>
<keyword evidence="1" id="KW-0472">Membrane</keyword>
<dbReference type="InterPro" id="IPR004697">
    <property type="entry name" value="AbgT"/>
</dbReference>
<gene>
    <name evidence="2" type="ORF">METZ01_LOCUS373301</name>
</gene>
<protein>
    <submittedName>
        <fullName evidence="2">Uncharacterized protein</fullName>
    </submittedName>
</protein>
<name>A0A382TG58_9ZZZZ</name>
<feature type="non-terminal residue" evidence="2">
    <location>
        <position position="112"/>
    </location>
</feature>
<keyword evidence="1" id="KW-1133">Transmembrane helix</keyword>
<feature type="transmembrane region" description="Helical" evidence="1">
    <location>
        <begin position="31"/>
        <end position="49"/>
    </location>
</feature>
<dbReference type="AlphaFoldDB" id="A0A382TG58"/>
<evidence type="ECO:0000313" key="2">
    <source>
        <dbReference type="EMBL" id="SVD20447.1"/>
    </source>
</evidence>
<keyword evidence="1" id="KW-0812">Transmembrane</keyword>
<accession>A0A382TG58</accession>
<dbReference type="Pfam" id="PF03806">
    <property type="entry name" value="ABG_transport"/>
    <property type="match status" value="1"/>
</dbReference>
<dbReference type="GO" id="GO:1902604">
    <property type="term" value="P:p-aminobenzoyl-glutamate transmembrane transport"/>
    <property type="evidence" value="ECO:0007669"/>
    <property type="project" value="InterPro"/>
</dbReference>
<organism evidence="2">
    <name type="scientific">marine metagenome</name>
    <dbReference type="NCBI Taxonomy" id="408172"/>
    <lineage>
        <taxon>unclassified sequences</taxon>
        <taxon>metagenomes</taxon>
        <taxon>ecological metagenomes</taxon>
    </lineage>
</organism>
<dbReference type="PANTHER" id="PTHR30282">
    <property type="entry name" value="P-AMINOBENZOYL GLUTAMATE TRANSPORTER"/>
    <property type="match status" value="1"/>
</dbReference>
<sequence>MAEHASTTKPDSPGGWLGWIERIGNQLPDPATLFLIGTVLVMIASAVAAKTQWVVEERLPEQVATLGQAADTAVKWVTTGKNYEANNILTRDGLFWAISSMVKNFINFAPLG</sequence>